<dbReference type="RefSeq" id="WP_008709980.1">
    <property type="nucleotide sequence ID" value="NZ_CABKQM010000005.1"/>
</dbReference>
<protein>
    <submittedName>
        <fullName evidence="1">Uncharacterized protein</fullName>
    </submittedName>
</protein>
<evidence type="ECO:0000313" key="1">
    <source>
        <dbReference type="EMBL" id="MCQ4814240.1"/>
    </source>
</evidence>
<dbReference type="Proteomes" id="UP001205919">
    <property type="component" value="Unassembled WGS sequence"/>
</dbReference>
<proteinExistence type="predicted"/>
<keyword evidence="2" id="KW-1185">Reference proteome</keyword>
<comment type="caution">
    <text evidence="1">The sequence shown here is derived from an EMBL/GenBank/DDBJ whole genome shotgun (WGS) entry which is preliminary data.</text>
</comment>
<evidence type="ECO:0000313" key="2">
    <source>
        <dbReference type="Proteomes" id="UP001205919"/>
    </source>
</evidence>
<name>A0AAW5K502_9BACT</name>
<dbReference type="EMBL" id="JANFYT010000013">
    <property type="protein sequence ID" value="MCQ4814240.1"/>
    <property type="molecule type" value="Genomic_DNA"/>
</dbReference>
<organism evidence="1 2">
    <name type="scientific">Cloacibacillus evryensis</name>
    <dbReference type="NCBI Taxonomy" id="508460"/>
    <lineage>
        <taxon>Bacteria</taxon>
        <taxon>Thermotogati</taxon>
        <taxon>Synergistota</taxon>
        <taxon>Synergistia</taxon>
        <taxon>Synergistales</taxon>
        <taxon>Synergistaceae</taxon>
        <taxon>Cloacibacillus</taxon>
    </lineage>
</organism>
<gene>
    <name evidence="1" type="ORF">NE630_07325</name>
</gene>
<dbReference type="AlphaFoldDB" id="A0AAW5K502"/>
<accession>A0AAW5K502</accession>
<sequence>MTLKEQIEADIDSIFLNMDDFAEEITLDGAPMRAVVEELNPTSEEAARQKYEGTFRRSLLLFVRELSEPPVINRRAVLERGGKSERWTVKKLISEGGMMRIELEAVDS</sequence>
<reference evidence="1 2" key="1">
    <citation type="submission" date="2022-06" db="EMBL/GenBank/DDBJ databases">
        <title>Isolation of gut microbiota from human fecal samples.</title>
        <authorList>
            <person name="Pamer E.G."/>
            <person name="Barat B."/>
            <person name="Waligurski E."/>
            <person name="Medina S."/>
            <person name="Paddock L."/>
            <person name="Mostad J."/>
        </authorList>
    </citation>
    <scope>NUCLEOTIDE SEQUENCE [LARGE SCALE GENOMIC DNA]</scope>
    <source>
        <strain evidence="1 2">DFI.9.90</strain>
    </source>
</reference>